<dbReference type="AlphaFoldDB" id="A0A069APD8"/>
<dbReference type="EMBL" id="LK932540">
    <property type="protein sequence ID" value="CDS90391.1"/>
    <property type="molecule type" value="Genomic_DNA"/>
</dbReference>
<evidence type="ECO:0000313" key="1">
    <source>
        <dbReference type="EMBL" id="CDS90391.1"/>
    </source>
</evidence>
<protein>
    <submittedName>
        <fullName evidence="1">Uncharacterized protein</fullName>
    </submittedName>
</protein>
<dbReference type="RefSeq" id="WP_021435046.1">
    <property type="nucleotide sequence ID" value="NZ_CAADAL010000019.1"/>
</dbReference>
<accession>A0A069APD8</accession>
<proteinExistence type="predicted"/>
<sequence>MNKQKARRFLRVIDMNIDKIKEEAIKAFKESCLIKETNNIKIYIDIQGKVEAIAVQTWAKLLDDDKEINIFTLNQAPTHLNDMLGEICYVNDYEEFENWCENEWENLDWDSYKKFNKENFEEIAERNIDDSTSVFLEELQKGIESCKQELQNIVEN</sequence>
<reference evidence="1" key="1">
    <citation type="submission" date="2014-07" db="EMBL/GenBank/DDBJ databases">
        <authorList>
            <person name="Monot Marc"/>
        </authorList>
    </citation>
    <scope>NUCLEOTIDE SEQUENCE</scope>
</reference>
<name>A0A069APD8_CLODI</name>
<organism evidence="1">
    <name type="scientific">Clostridioides difficile</name>
    <name type="common">Peptoclostridium difficile</name>
    <dbReference type="NCBI Taxonomy" id="1496"/>
    <lineage>
        <taxon>Bacteria</taxon>
        <taxon>Bacillati</taxon>
        <taxon>Bacillota</taxon>
        <taxon>Clostridia</taxon>
        <taxon>Peptostreptococcales</taxon>
        <taxon>Peptostreptococcaceae</taxon>
        <taxon>Clostridioides</taxon>
    </lineage>
</organism>
<gene>
    <name evidence="1" type="ORF">BN1096_840006</name>
</gene>